<dbReference type="InterPro" id="IPR004358">
    <property type="entry name" value="Sig_transdc_His_kin-like_C"/>
</dbReference>
<dbReference type="Gene3D" id="1.10.287.130">
    <property type="match status" value="1"/>
</dbReference>
<feature type="domain" description="Histidine kinase" evidence="2">
    <location>
        <begin position="242"/>
        <end position="496"/>
    </location>
</feature>
<dbReference type="InterPro" id="IPR036890">
    <property type="entry name" value="HATPase_C_sf"/>
</dbReference>
<dbReference type="SUPFAM" id="SSF47384">
    <property type="entry name" value="Homodimeric domain of signal transducing histidine kinase"/>
    <property type="match status" value="1"/>
</dbReference>
<proteinExistence type="predicted"/>
<name>A0AAV9IIM5_9RHOD</name>
<dbReference type="InterPro" id="IPR036097">
    <property type="entry name" value="HisK_dim/P_sf"/>
</dbReference>
<accession>A0AAV9IIM5</accession>
<evidence type="ECO:0000256" key="1">
    <source>
        <dbReference type="ARBA" id="ARBA00022553"/>
    </source>
</evidence>
<dbReference type="GO" id="GO:0000155">
    <property type="term" value="F:phosphorelay sensor kinase activity"/>
    <property type="evidence" value="ECO:0007669"/>
    <property type="project" value="InterPro"/>
</dbReference>
<sequence length="502" mass="56704">MLEFVGLEIPLSYNNCKTKTDKCKTCQRRQRFSLRQRQPSSSLVRYYALAEICQQPDKSLNGKASWLKGFYSCEFRSLCEAQFRILEDSLGIDNFVLFFRKENEHLGCLEFVPICSFPGVSSVWVVEEGRGSLPFIMHQPLALPGGMEPSCLLPEYPFVSFREGVIYHLEDGRITIPIHCDRVVVGLLLIGKNGKSVWTKQEEHQILQCAKTIAVASTLNLRWQVNSTSTVDLPKIQKLFSNVLHQVQSPMMAMKTFAKLLSRRLPEEDSNTELIQGILFQTERLQQLLSPLQQMNENLQRQLSLAGNANQLPASYEDEEMKSPKSVQLHLCWIKDVIQPVLSSFRLVAREKGIRFSSKIERDLPPCLLEEQMLREVVSNICDNAIQYTPSGGVIRVQCYWNTKNDCVSMDICDTGVGIPSEELAKVFQRGYRASNVASNKETPGNGIGLSIAFEMIQKMNGSLNITCPGKLEKLARKEAKGLPGCCVHISFPRASYSRSYE</sequence>
<dbReference type="SMART" id="SM00387">
    <property type="entry name" value="HATPase_c"/>
    <property type="match status" value="1"/>
</dbReference>
<dbReference type="PRINTS" id="PR00344">
    <property type="entry name" value="BCTRLSENSOR"/>
</dbReference>
<comment type="caution">
    <text evidence="3">The sequence shown here is derived from an EMBL/GenBank/DDBJ whole genome shotgun (WGS) entry which is preliminary data.</text>
</comment>
<dbReference type="Proteomes" id="UP001300502">
    <property type="component" value="Unassembled WGS sequence"/>
</dbReference>
<dbReference type="AlphaFoldDB" id="A0AAV9IIM5"/>
<dbReference type="PANTHER" id="PTHR43547">
    <property type="entry name" value="TWO-COMPONENT HISTIDINE KINASE"/>
    <property type="match status" value="1"/>
</dbReference>
<evidence type="ECO:0000313" key="3">
    <source>
        <dbReference type="EMBL" id="KAK4527098.1"/>
    </source>
</evidence>
<evidence type="ECO:0000313" key="4">
    <source>
        <dbReference type="Proteomes" id="UP001300502"/>
    </source>
</evidence>
<dbReference type="Gene3D" id="3.30.565.10">
    <property type="entry name" value="Histidine kinase-like ATPase, C-terminal domain"/>
    <property type="match status" value="1"/>
</dbReference>
<organism evidence="3 4">
    <name type="scientific">Galdieria yellowstonensis</name>
    <dbReference type="NCBI Taxonomy" id="3028027"/>
    <lineage>
        <taxon>Eukaryota</taxon>
        <taxon>Rhodophyta</taxon>
        <taxon>Bangiophyceae</taxon>
        <taxon>Galdieriales</taxon>
        <taxon>Galdieriaceae</taxon>
        <taxon>Galdieria</taxon>
    </lineage>
</organism>
<gene>
    <name evidence="3" type="ORF">GAYE_SCF34G5020</name>
</gene>
<keyword evidence="1" id="KW-0597">Phosphoprotein</keyword>
<keyword evidence="4" id="KW-1185">Reference proteome</keyword>
<evidence type="ECO:0000259" key="2">
    <source>
        <dbReference type="PROSITE" id="PS50109"/>
    </source>
</evidence>
<protein>
    <recommendedName>
        <fullName evidence="2">Histidine kinase domain-containing protein</fullName>
    </recommendedName>
</protein>
<dbReference type="InterPro" id="IPR005467">
    <property type="entry name" value="His_kinase_dom"/>
</dbReference>
<dbReference type="PROSITE" id="PS50109">
    <property type="entry name" value="HIS_KIN"/>
    <property type="match status" value="1"/>
</dbReference>
<dbReference type="Pfam" id="PF02518">
    <property type="entry name" value="HATPase_c"/>
    <property type="match status" value="1"/>
</dbReference>
<dbReference type="PANTHER" id="PTHR43547:SF2">
    <property type="entry name" value="HYBRID SIGNAL TRANSDUCTION HISTIDINE KINASE C"/>
    <property type="match status" value="1"/>
</dbReference>
<reference evidence="3 4" key="1">
    <citation type="submission" date="2022-07" db="EMBL/GenBank/DDBJ databases">
        <title>Genome-wide signatures of adaptation to extreme environments.</title>
        <authorList>
            <person name="Cho C.H."/>
            <person name="Yoon H.S."/>
        </authorList>
    </citation>
    <scope>NUCLEOTIDE SEQUENCE [LARGE SCALE GENOMIC DNA]</scope>
    <source>
        <strain evidence="3 4">108.79 E11</strain>
    </source>
</reference>
<dbReference type="InterPro" id="IPR003594">
    <property type="entry name" value="HATPase_dom"/>
</dbReference>
<dbReference type="EMBL" id="JANCYU010000047">
    <property type="protein sequence ID" value="KAK4527098.1"/>
    <property type="molecule type" value="Genomic_DNA"/>
</dbReference>
<dbReference type="SUPFAM" id="SSF55874">
    <property type="entry name" value="ATPase domain of HSP90 chaperone/DNA topoisomerase II/histidine kinase"/>
    <property type="match status" value="1"/>
</dbReference>